<dbReference type="InterPro" id="IPR003347">
    <property type="entry name" value="JmjC_dom"/>
</dbReference>
<proteinExistence type="predicted"/>
<dbReference type="PANTHER" id="PTHR12461">
    <property type="entry name" value="HYPOXIA-INDUCIBLE FACTOR 1 ALPHA INHIBITOR-RELATED"/>
    <property type="match status" value="1"/>
</dbReference>
<reference evidence="2 3" key="1">
    <citation type="submission" date="2024-03" db="EMBL/GenBank/DDBJ databases">
        <title>Genome-scale model development and genomic sequencing of the oleaginous clade Lipomyces.</title>
        <authorList>
            <consortium name="Lawrence Berkeley National Laboratory"/>
            <person name="Czajka J.J."/>
            <person name="Han Y."/>
            <person name="Kim J."/>
            <person name="Mondo S.J."/>
            <person name="Hofstad B.A."/>
            <person name="Robles A."/>
            <person name="Haridas S."/>
            <person name="Riley R."/>
            <person name="LaButti K."/>
            <person name="Pangilinan J."/>
            <person name="Andreopoulos W."/>
            <person name="Lipzen A."/>
            <person name="Yan J."/>
            <person name="Wang M."/>
            <person name="Ng V."/>
            <person name="Grigoriev I.V."/>
            <person name="Spatafora J.W."/>
            <person name="Magnuson J.K."/>
            <person name="Baker S.E."/>
            <person name="Pomraning K.R."/>
        </authorList>
    </citation>
    <scope>NUCLEOTIDE SEQUENCE [LARGE SCALE GENOMIC DNA]</scope>
    <source>
        <strain evidence="2 3">Phaff 52-87</strain>
    </source>
</reference>
<dbReference type="SUPFAM" id="SSF51197">
    <property type="entry name" value="Clavaminate synthase-like"/>
    <property type="match status" value="1"/>
</dbReference>
<dbReference type="EMBL" id="JBBJBU010000006">
    <property type="protein sequence ID" value="KAK7205243.1"/>
    <property type="molecule type" value="Genomic_DNA"/>
</dbReference>
<feature type="domain" description="JmjC" evidence="1">
    <location>
        <begin position="139"/>
        <end position="317"/>
    </location>
</feature>
<dbReference type="SMART" id="SM00558">
    <property type="entry name" value="JmjC"/>
    <property type="match status" value="1"/>
</dbReference>
<evidence type="ECO:0000313" key="2">
    <source>
        <dbReference type="EMBL" id="KAK7205243.1"/>
    </source>
</evidence>
<protein>
    <submittedName>
        <fullName evidence="2">Phospholipase A2</fullName>
    </submittedName>
</protein>
<dbReference type="InterPro" id="IPR014710">
    <property type="entry name" value="RmlC-like_jellyroll"/>
</dbReference>
<dbReference type="Proteomes" id="UP001498771">
    <property type="component" value="Unassembled WGS sequence"/>
</dbReference>
<dbReference type="PANTHER" id="PTHR12461:SF99">
    <property type="entry name" value="BIFUNCTIONAL PEPTIDASE AND (3S)-LYSYL HYDROXYLASE JMJD7"/>
    <property type="match status" value="1"/>
</dbReference>
<sequence length="331" mass="37201">MQQTQDSDGPVSRQLEDALVELIELHQDLTTSFVPEVRFPPSPLEFLRQVHTNFPMIYRGAAFEWPAFDPTSGRRWSKQYFLEKLGSATVSVAETPFGNADSPVGEQFVQPFTSTMPFTEFADKLADKDAATVCYMQSQNNNLPREFPQLADDVDSELSWASEAFGAQPEAVNLWIGSSKSATSLHKDPYENLHVQVLGEKIFKLIAPAEYICVKETALRQAEYVKAGDDNDFSVTEDGTTVPWPTMDPDAIDGRDEWQRRCRVLEVVLRPGDVLYLPALWFHKVSQVSDEDGLCCSVNYWYDMEFTGPLWAMSSFVRQCSRIARAQGGAG</sequence>
<comment type="caution">
    <text evidence="2">The sequence shown here is derived from an EMBL/GenBank/DDBJ whole genome shotgun (WGS) entry which is preliminary data.</text>
</comment>
<dbReference type="InterPro" id="IPR041667">
    <property type="entry name" value="Cupin_8"/>
</dbReference>
<accession>A0ABR1F7Y8</accession>
<dbReference type="GeneID" id="90039666"/>
<gene>
    <name evidence="2" type="ORF">BZA70DRAFT_289875</name>
</gene>
<name>A0ABR1F7Y8_9ASCO</name>
<dbReference type="RefSeq" id="XP_064768276.1">
    <property type="nucleotide sequence ID" value="XM_064914154.1"/>
</dbReference>
<evidence type="ECO:0000313" key="3">
    <source>
        <dbReference type="Proteomes" id="UP001498771"/>
    </source>
</evidence>
<evidence type="ECO:0000259" key="1">
    <source>
        <dbReference type="PROSITE" id="PS51184"/>
    </source>
</evidence>
<dbReference type="PROSITE" id="PS51184">
    <property type="entry name" value="JMJC"/>
    <property type="match status" value="1"/>
</dbReference>
<dbReference type="Gene3D" id="2.60.120.10">
    <property type="entry name" value="Jelly Rolls"/>
    <property type="match status" value="1"/>
</dbReference>
<organism evidence="2 3">
    <name type="scientific">Myxozyma melibiosi</name>
    <dbReference type="NCBI Taxonomy" id="54550"/>
    <lineage>
        <taxon>Eukaryota</taxon>
        <taxon>Fungi</taxon>
        <taxon>Dikarya</taxon>
        <taxon>Ascomycota</taxon>
        <taxon>Saccharomycotina</taxon>
        <taxon>Lipomycetes</taxon>
        <taxon>Lipomycetales</taxon>
        <taxon>Lipomycetaceae</taxon>
        <taxon>Myxozyma</taxon>
    </lineage>
</organism>
<keyword evidence="3" id="KW-1185">Reference proteome</keyword>
<dbReference type="Pfam" id="PF13621">
    <property type="entry name" value="Cupin_8"/>
    <property type="match status" value="1"/>
</dbReference>